<dbReference type="GO" id="GO:0005874">
    <property type="term" value="C:microtubule"/>
    <property type="evidence" value="ECO:0007669"/>
    <property type="project" value="UniProtKB-KW"/>
</dbReference>
<accession>A0A0T6B258</accession>
<dbReference type="Proteomes" id="UP000051574">
    <property type="component" value="Unassembled WGS sequence"/>
</dbReference>
<dbReference type="Pfam" id="PF16641">
    <property type="entry name" value="CLIP1_ZNF"/>
    <property type="match status" value="2"/>
</dbReference>
<feature type="coiled-coil region" evidence="6">
    <location>
        <begin position="159"/>
        <end position="207"/>
    </location>
</feature>
<dbReference type="InterPro" id="IPR032108">
    <property type="entry name" value="CLIP1_ZNF"/>
</dbReference>
<evidence type="ECO:0000256" key="2">
    <source>
        <dbReference type="ARBA" id="ARBA00022490"/>
    </source>
</evidence>
<reference evidence="9 10" key="1">
    <citation type="submission" date="2015-09" db="EMBL/GenBank/DDBJ databases">
        <title>Draft genome of the scarab beetle Oryctes borbonicus.</title>
        <authorList>
            <person name="Meyer J.M."/>
            <person name="Markov G.V."/>
            <person name="Baskaran P."/>
            <person name="Herrmann M."/>
            <person name="Sommer R.J."/>
            <person name="Roedelsperger C."/>
        </authorList>
    </citation>
    <scope>NUCLEOTIDE SEQUENCE [LARGE SCALE GENOMIC DNA]</scope>
    <source>
        <strain evidence="9">OB123</strain>
        <tissue evidence="9">Whole animal</tissue>
    </source>
</reference>
<evidence type="ECO:0000256" key="6">
    <source>
        <dbReference type="SAM" id="Coils"/>
    </source>
</evidence>
<evidence type="ECO:0000256" key="1">
    <source>
        <dbReference type="ARBA" id="ARBA00004245"/>
    </source>
</evidence>
<evidence type="ECO:0000256" key="3">
    <source>
        <dbReference type="ARBA" id="ARBA00022701"/>
    </source>
</evidence>
<feature type="domain" description="CLIP1 zinc knuckle" evidence="8">
    <location>
        <begin position="440"/>
        <end position="456"/>
    </location>
</feature>
<name>A0A0T6B258_9SCAR</name>
<feature type="non-terminal residue" evidence="9">
    <location>
        <position position="1"/>
    </location>
</feature>
<feature type="domain" description="CLIP1 zinc knuckle" evidence="8">
    <location>
        <begin position="400"/>
        <end position="417"/>
    </location>
</feature>
<organism evidence="9 10">
    <name type="scientific">Oryctes borbonicus</name>
    <dbReference type="NCBI Taxonomy" id="1629725"/>
    <lineage>
        <taxon>Eukaryota</taxon>
        <taxon>Metazoa</taxon>
        <taxon>Ecdysozoa</taxon>
        <taxon>Arthropoda</taxon>
        <taxon>Hexapoda</taxon>
        <taxon>Insecta</taxon>
        <taxon>Pterygota</taxon>
        <taxon>Neoptera</taxon>
        <taxon>Endopterygota</taxon>
        <taxon>Coleoptera</taxon>
        <taxon>Polyphaga</taxon>
        <taxon>Scarabaeiformia</taxon>
        <taxon>Scarabaeidae</taxon>
        <taxon>Dynastinae</taxon>
        <taxon>Oryctes</taxon>
    </lineage>
</organism>
<keyword evidence="3" id="KW-0493">Microtubule</keyword>
<keyword evidence="2" id="KW-0963">Cytoplasm</keyword>
<dbReference type="EMBL" id="LJIG01016194">
    <property type="protein sequence ID" value="KRT81332.1"/>
    <property type="molecule type" value="Genomic_DNA"/>
</dbReference>
<dbReference type="AlphaFoldDB" id="A0A0T6B258"/>
<comment type="caution">
    <text evidence="9">The sequence shown here is derived from an EMBL/GenBank/DDBJ whole genome shotgun (WGS) entry which is preliminary data.</text>
</comment>
<evidence type="ECO:0000256" key="5">
    <source>
        <dbReference type="ARBA" id="ARBA00023212"/>
    </source>
</evidence>
<comment type="subcellular location">
    <subcellularLocation>
        <location evidence="1">Cytoplasm</location>
        <location evidence="1">Cytoskeleton</location>
    </subcellularLocation>
</comment>
<feature type="region of interest" description="Disordered" evidence="7">
    <location>
        <begin position="417"/>
        <end position="440"/>
    </location>
</feature>
<feature type="coiled-coil region" evidence="6">
    <location>
        <begin position="267"/>
        <end position="301"/>
    </location>
</feature>
<keyword evidence="10" id="KW-1185">Reference proteome</keyword>
<evidence type="ECO:0000259" key="8">
    <source>
        <dbReference type="Pfam" id="PF16641"/>
    </source>
</evidence>
<proteinExistence type="predicted"/>
<evidence type="ECO:0000256" key="4">
    <source>
        <dbReference type="ARBA" id="ARBA00023054"/>
    </source>
</evidence>
<dbReference type="OrthoDB" id="5412539at2759"/>
<gene>
    <name evidence="9" type="ORF">AMK59_4937</name>
</gene>
<feature type="coiled-coil region" evidence="6">
    <location>
        <begin position="3"/>
        <end position="91"/>
    </location>
</feature>
<evidence type="ECO:0000313" key="9">
    <source>
        <dbReference type="EMBL" id="KRT81332.1"/>
    </source>
</evidence>
<keyword evidence="4 6" id="KW-0175">Coiled coil</keyword>
<feature type="compositionally biased region" description="Basic and acidic residues" evidence="7">
    <location>
        <begin position="426"/>
        <end position="438"/>
    </location>
</feature>
<sequence length="462" mass="53650">SKVVNLEDHIKEKESILQKLQEESTAKEAKLKDDISKFSGDLHSNVMEYQKQVDTLNKDKENVQKALADKEEELQKDRMKYEQLITNNKQEIEKTQIMFEDEKKKLLDQLNTLTLDVKNKDGEIERIKELNKSTDLSANEKIKEIEQLKSELQINHSFIERLQSEKKELVQWKENLTNSELEKDKQCTELSKRISELSEELGRSNENTFKLQIASNLYVTILQLLKLSEEQKIDLVDQLNGKVKSDVDMESYTKLCKVVDGIQIVENDSKDQRMKSLERDVENYKQKVLEMETNLRKQESQIPRPTSKINDVTKIIKNGNKADTMSNVTNNNPPTTNEQLMEEKLLAESQVAFLNAIIVDMQKKNEEQKVRIEILESGYSPAAADELGLLKLSERNLPPRMYCDICEEFDLHETEDCPQQANEDMPAVRERSPKEKPQPRPYCEICEMFGHATEDCQEDQTF</sequence>
<evidence type="ECO:0000313" key="10">
    <source>
        <dbReference type="Proteomes" id="UP000051574"/>
    </source>
</evidence>
<keyword evidence="5" id="KW-0206">Cytoskeleton</keyword>
<evidence type="ECO:0000256" key="7">
    <source>
        <dbReference type="SAM" id="MobiDB-lite"/>
    </source>
</evidence>
<protein>
    <recommendedName>
        <fullName evidence="8">CLIP1 zinc knuckle domain-containing protein</fullName>
    </recommendedName>
</protein>